<dbReference type="Pfam" id="PF03437">
    <property type="entry name" value="BtpA"/>
    <property type="match status" value="1"/>
</dbReference>
<keyword evidence="3" id="KW-1185">Reference proteome</keyword>
<dbReference type="EMBL" id="FQVI01000031">
    <property type="protein sequence ID" value="SHF46912.1"/>
    <property type="molecule type" value="Genomic_DNA"/>
</dbReference>
<dbReference type="STRING" id="1122155.SAMN02745158_03851"/>
<dbReference type="RefSeq" id="WP_072854402.1">
    <property type="nucleotide sequence ID" value="NZ_FQVI01000031.1"/>
</dbReference>
<evidence type="ECO:0000256" key="1">
    <source>
        <dbReference type="ARBA" id="ARBA00006007"/>
    </source>
</evidence>
<gene>
    <name evidence="2" type="ORF">SAMN02745158_03851</name>
</gene>
<dbReference type="PANTHER" id="PTHR21381:SF3">
    <property type="entry name" value="SGC REGION PROTEIN SGCQ-RELATED"/>
    <property type="match status" value="1"/>
</dbReference>
<organism evidence="2 3">
    <name type="scientific">Lactonifactor longoviformis DSM 17459</name>
    <dbReference type="NCBI Taxonomy" id="1122155"/>
    <lineage>
        <taxon>Bacteria</taxon>
        <taxon>Bacillati</taxon>
        <taxon>Bacillota</taxon>
        <taxon>Clostridia</taxon>
        <taxon>Eubacteriales</taxon>
        <taxon>Clostridiaceae</taxon>
        <taxon>Lactonifactor</taxon>
    </lineage>
</organism>
<comment type="similarity">
    <text evidence="1">Belongs to the BtpA family.</text>
</comment>
<name>A0A1M5BXH2_9CLOT</name>
<dbReference type="InterPro" id="IPR005137">
    <property type="entry name" value="BtpA"/>
</dbReference>
<dbReference type="NCBIfam" id="TIGR00259">
    <property type="entry name" value="thylakoid_BtpA"/>
    <property type="match status" value="1"/>
</dbReference>
<dbReference type="OrthoDB" id="9791357at2"/>
<sequence>MERKWTEEVLGTDKPIIAMCHFMALPGDPGFDKAGGMEAVIKRAREEMLALQRGGVDAIMFSNEFSLPYLTDVRTETVAAMARVIGELKSELEIPFGVNVLWDPAKSLDLAVATGAKFVREIFTGVYASDFGLWNTNCGAVVRHQHEIGAEDVKLLFNIVPEAAKYIQRDDISQIAKSTVFNCKPDALCVSGLTAGAATDSQVLETVKNEVPDTIVFANTGVRINNVKEQLKIADGAVVGTTFKRDGKFENPVDEVRVKEFMDVVKEFRATL</sequence>
<reference evidence="2 3" key="1">
    <citation type="submission" date="2016-11" db="EMBL/GenBank/DDBJ databases">
        <authorList>
            <person name="Jaros S."/>
            <person name="Januszkiewicz K."/>
            <person name="Wedrychowicz H."/>
        </authorList>
    </citation>
    <scope>NUCLEOTIDE SEQUENCE [LARGE SCALE GENOMIC DNA]</scope>
    <source>
        <strain evidence="2 3">DSM 17459</strain>
    </source>
</reference>
<evidence type="ECO:0000313" key="3">
    <source>
        <dbReference type="Proteomes" id="UP000184245"/>
    </source>
</evidence>
<dbReference type="InterPro" id="IPR011060">
    <property type="entry name" value="RibuloseP-bd_barrel"/>
</dbReference>
<evidence type="ECO:0008006" key="4">
    <source>
        <dbReference type="Google" id="ProtNLM"/>
    </source>
</evidence>
<protein>
    <recommendedName>
        <fullName evidence="4">Photosystem I assembly BtpA</fullName>
    </recommendedName>
</protein>
<accession>A0A1M5BXH2</accession>
<dbReference type="Proteomes" id="UP000184245">
    <property type="component" value="Unassembled WGS sequence"/>
</dbReference>
<dbReference type="PANTHER" id="PTHR21381">
    <property type="entry name" value="ZGC:162297"/>
    <property type="match status" value="1"/>
</dbReference>
<proteinExistence type="inferred from homology"/>
<dbReference type="PIRSF" id="PIRSF005956">
    <property type="entry name" value="BtpA"/>
    <property type="match status" value="1"/>
</dbReference>
<dbReference type="AlphaFoldDB" id="A0A1M5BXH2"/>
<dbReference type="SUPFAM" id="SSF51366">
    <property type="entry name" value="Ribulose-phoshate binding barrel"/>
    <property type="match status" value="1"/>
</dbReference>
<evidence type="ECO:0000313" key="2">
    <source>
        <dbReference type="EMBL" id="SHF46912.1"/>
    </source>
</evidence>